<reference evidence="9 10" key="1">
    <citation type="submission" date="2016-10" db="EMBL/GenBank/DDBJ databases">
        <authorList>
            <person name="Varghese N."/>
            <person name="Submissions S."/>
        </authorList>
    </citation>
    <scope>NUCLEOTIDE SEQUENCE [LARGE SCALE GENOMIC DNA]</scope>
    <source>
        <strain evidence="9 10">DSM 16525</strain>
    </source>
</reference>
<gene>
    <name evidence="9" type="ORF">SAMN05443572_101194</name>
</gene>
<accession>A0ABY1BVK9</accession>
<feature type="transmembrane region" description="Helical" evidence="8">
    <location>
        <begin position="273"/>
        <end position="298"/>
    </location>
</feature>
<evidence type="ECO:0000313" key="9">
    <source>
        <dbReference type="EMBL" id="SES80140.1"/>
    </source>
</evidence>
<sequence>MNGEPGPGGTVAELDGAKQRSQVTPKTVFTVCFAVLAVVALVVLVVRTRVALTLTGIAALIALALEHGVSRLERWRVPRALAIALMLTGALTVLATLALLVIPATAAQVDALVVQWPQLWQEVRDSRPFRGLNTRLHNLGWMRPLEDATPELATGTLPSLLMYALGSMVGLVGGALSVFFLVVFMLVFGGGLLKRMLDLPKPEHRLRYVRVMRNVYRATGGYLTGLTLICTFNALLTSAVLAAMGVPYFLPLGIMSGFSSMVPYAGPVVAGGFITLLTWATGGMWMAMGVLAYFVLYGQLEGNVLAPLVFRRTVHVNPLLILLAVLFCAELGGIVGAVVAVPVAATVQIIIREILLFRQERRIARPEAPPPPSVLT</sequence>
<keyword evidence="10" id="KW-1185">Reference proteome</keyword>
<keyword evidence="4" id="KW-1003">Cell membrane</keyword>
<keyword evidence="5 8" id="KW-0812">Transmembrane</keyword>
<dbReference type="PANTHER" id="PTHR21716:SF53">
    <property type="entry name" value="PERMEASE PERM-RELATED"/>
    <property type="match status" value="1"/>
</dbReference>
<evidence type="ECO:0000256" key="6">
    <source>
        <dbReference type="ARBA" id="ARBA00022989"/>
    </source>
</evidence>
<evidence type="ECO:0000256" key="3">
    <source>
        <dbReference type="ARBA" id="ARBA00022448"/>
    </source>
</evidence>
<dbReference type="InterPro" id="IPR002549">
    <property type="entry name" value="AI-2E-like"/>
</dbReference>
<feature type="transmembrane region" description="Helical" evidence="8">
    <location>
        <begin position="81"/>
        <end position="102"/>
    </location>
</feature>
<feature type="transmembrane region" description="Helical" evidence="8">
    <location>
        <begin position="318"/>
        <end position="351"/>
    </location>
</feature>
<dbReference type="Pfam" id="PF01594">
    <property type="entry name" value="AI-2E_transport"/>
    <property type="match status" value="1"/>
</dbReference>
<proteinExistence type="inferred from homology"/>
<evidence type="ECO:0000256" key="2">
    <source>
        <dbReference type="ARBA" id="ARBA00009773"/>
    </source>
</evidence>
<evidence type="ECO:0000256" key="8">
    <source>
        <dbReference type="SAM" id="Phobius"/>
    </source>
</evidence>
<comment type="subcellular location">
    <subcellularLocation>
        <location evidence="1">Cell membrane</location>
        <topology evidence="1">Multi-pass membrane protein</topology>
    </subcellularLocation>
</comment>
<feature type="transmembrane region" description="Helical" evidence="8">
    <location>
        <begin position="28"/>
        <end position="46"/>
    </location>
</feature>
<comment type="caution">
    <text evidence="9">The sequence shown here is derived from an EMBL/GenBank/DDBJ whole genome shotgun (WGS) entry which is preliminary data.</text>
</comment>
<evidence type="ECO:0000256" key="7">
    <source>
        <dbReference type="ARBA" id="ARBA00023136"/>
    </source>
</evidence>
<name>A0ABY1BVK9_MYXFU</name>
<dbReference type="PANTHER" id="PTHR21716">
    <property type="entry name" value="TRANSMEMBRANE PROTEIN"/>
    <property type="match status" value="1"/>
</dbReference>
<evidence type="ECO:0000256" key="1">
    <source>
        <dbReference type="ARBA" id="ARBA00004651"/>
    </source>
</evidence>
<feature type="transmembrane region" description="Helical" evidence="8">
    <location>
        <begin position="248"/>
        <end position="266"/>
    </location>
</feature>
<keyword evidence="6 8" id="KW-1133">Transmembrane helix</keyword>
<protein>
    <submittedName>
        <fullName evidence="9">Predicted PurR-regulated permease PerM</fullName>
    </submittedName>
</protein>
<keyword evidence="3" id="KW-0813">Transport</keyword>
<dbReference type="EMBL" id="FOIB01000001">
    <property type="protein sequence ID" value="SES80140.1"/>
    <property type="molecule type" value="Genomic_DNA"/>
</dbReference>
<evidence type="ECO:0000256" key="4">
    <source>
        <dbReference type="ARBA" id="ARBA00022475"/>
    </source>
</evidence>
<comment type="similarity">
    <text evidence="2">Belongs to the autoinducer-2 exporter (AI-2E) (TC 2.A.86) family.</text>
</comment>
<evidence type="ECO:0000313" key="10">
    <source>
        <dbReference type="Proteomes" id="UP000183760"/>
    </source>
</evidence>
<evidence type="ECO:0000256" key="5">
    <source>
        <dbReference type="ARBA" id="ARBA00022692"/>
    </source>
</evidence>
<keyword evidence="7 8" id="KW-0472">Membrane</keyword>
<dbReference type="Proteomes" id="UP000183760">
    <property type="component" value="Unassembled WGS sequence"/>
</dbReference>
<feature type="transmembrane region" description="Helical" evidence="8">
    <location>
        <begin position="160"/>
        <end position="193"/>
    </location>
</feature>
<organism evidence="9 10">
    <name type="scientific">Myxococcus fulvus</name>
    <dbReference type="NCBI Taxonomy" id="33"/>
    <lineage>
        <taxon>Bacteria</taxon>
        <taxon>Pseudomonadati</taxon>
        <taxon>Myxococcota</taxon>
        <taxon>Myxococcia</taxon>
        <taxon>Myxococcales</taxon>
        <taxon>Cystobacterineae</taxon>
        <taxon>Myxococcaceae</taxon>
        <taxon>Myxococcus</taxon>
    </lineage>
</organism>
<feature type="transmembrane region" description="Helical" evidence="8">
    <location>
        <begin position="214"/>
        <end position="236"/>
    </location>
</feature>